<dbReference type="InterPro" id="IPR011055">
    <property type="entry name" value="Dup_hybrid_motif"/>
</dbReference>
<evidence type="ECO:0000313" key="2">
    <source>
        <dbReference type="EMBL" id="MCT7374161.1"/>
    </source>
</evidence>
<feature type="domain" description="M23ase beta-sheet core" evidence="1">
    <location>
        <begin position="465"/>
        <end position="561"/>
    </location>
</feature>
<evidence type="ECO:0000259" key="1">
    <source>
        <dbReference type="Pfam" id="PF01551"/>
    </source>
</evidence>
<gene>
    <name evidence="2" type="ORF">N5A92_03835</name>
</gene>
<dbReference type="CDD" id="cd12797">
    <property type="entry name" value="M23_peptidase"/>
    <property type="match status" value="1"/>
</dbReference>
<evidence type="ECO:0000313" key="3">
    <source>
        <dbReference type="Proteomes" id="UP001320831"/>
    </source>
</evidence>
<organism evidence="2 3">
    <name type="scientific">Chelativorans salis</name>
    <dbReference type="NCBI Taxonomy" id="2978478"/>
    <lineage>
        <taxon>Bacteria</taxon>
        <taxon>Pseudomonadati</taxon>
        <taxon>Pseudomonadota</taxon>
        <taxon>Alphaproteobacteria</taxon>
        <taxon>Hyphomicrobiales</taxon>
        <taxon>Phyllobacteriaceae</taxon>
        <taxon>Chelativorans</taxon>
    </lineage>
</organism>
<sequence>MMHGIDSSFRLRKEALSARRSRMRRHKIVAGLLGLLSFAAAVYMMAEYWLPGDEDEEFNVAEGMGELPADAPVYVPAIVDLPGDPMWINFEKGTEKKGRSIARPAELADPGISPRVEILADAMLSSSERFMTTIPSTQEDFAFFQAQRAVVAGAPDVGSDFQPSGGVVSGETAEAIADSGAGWSETIDKGEVKLPAFQKTEIENNTSVAMTVDESERSVTTDDIFVRVLSKRSLESVVLDEDFDAGEAERAEQAMIALFGLESLEPGYVVALRGYRPSRQTRPPLLMQVSIYTRDAFVGTLARNSSGDFVLGADPWVRNDLFNYSGVPQDDTHKRQYRLLDAIYSAAARNNVPTGVIGEAIMYLSRGEDLNAFATESDRLALVYSQTARGDDGVSGRVLYVGVHGAQRSLECFVFRQDDGNYACITREDQIHSLTVTNGMVTPVNGVLTSTFGPRKHPILKTVRIHKGVDWMAPVGTPVFAAFDGKITFQGNGGGYGNLVRIAHPDGRETRYAHLQRFNLKNSVGTAVKAGEVIGYVGTTGLSTGPHLHFELYQAGSAVDPLGTGTAVASDDSAVEALTARIIQVESGGDIRAKNPKSSATGLGQFIERTWVRMMNTYRPDLARSLSREELLALRFEPTISREMVRNLAREGEAYLRVRGHQITAGRLYLSHFLGMEGAHKVLSAPGSMPLVAVVGQQVIAANSFLTGKNVAYVVDWAERKMRGHAAPTAPQPASSTREIRVSSPEFEKYKQAIVQILDATMSAL</sequence>
<dbReference type="PANTHER" id="PTHR21666">
    <property type="entry name" value="PEPTIDASE-RELATED"/>
    <property type="match status" value="1"/>
</dbReference>
<comment type="caution">
    <text evidence="2">The sequence shown here is derived from an EMBL/GenBank/DDBJ whole genome shotgun (WGS) entry which is preliminary data.</text>
</comment>
<reference evidence="2 3" key="1">
    <citation type="submission" date="2022-09" db="EMBL/GenBank/DDBJ databases">
        <title>Chelativorans salina sp. nov., a novel slightly halophilic bacterium isolated from a saline lake sediment enrichment.</title>
        <authorList>
            <person name="Gao L."/>
            <person name="Fang B.-Z."/>
            <person name="Li W.-J."/>
        </authorList>
    </citation>
    <scope>NUCLEOTIDE SEQUENCE [LARGE SCALE GENOMIC DNA]</scope>
    <source>
        <strain evidence="2 3">EGI FJ00035</strain>
    </source>
</reference>
<dbReference type="InterPro" id="IPR016047">
    <property type="entry name" value="M23ase_b-sheet_dom"/>
</dbReference>
<dbReference type="InterPro" id="IPR050570">
    <property type="entry name" value="Cell_wall_metabolism_enzyme"/>
</dbReference>
<keyword evidence="3" id="KW-1185">Reference proteome</keyword>
<proteinExistence type="predicted"/>
<dbReference type="Proteomes" id="UP001320831">
    <property type="component" value="Unassembled WGS sequence"/>
</dbReference>
<dbReference type="EMBL" id="JAOCZP010000001">
    <property type="protein sequence ID" value="MCT7374161.1"/>
    <property type="molecule type" value="Genomic_DNA"/>
</dbReference>
<dbReference type="Gene3D" id="1.10.530.10">
    <property type="match status" value="1"/>
</dbReference>
<dbReference type="RefSeq" id="WP_260900527.1">
    <property type="nucleotide sequence ID" value="NZ_JAOCZP010000001.1"/>
</dbReference>
<dbReference type="Gene3D" id="2.70.70.10">
    <property type="entry name" value="Glucose Permease (Domain IIA)"/>
    <property type="match status" value="1"/>
</dbReference>
<protein>
    <submittedName>
        <fullName evidence="2">M23 family metallopeptidase</fullName>
    </submittedName>
</protein>
<accession>A0ABT2LIU5</accession>
<dbReference type="PANTHER" id="PTHR21666:SF270">
    <property type="entry name" value="MUREIN HYDROLASE ACTIVATOR ENVC"/>
    <property type="match status" value="1"/>
</dbReference>
<dbReference type="Pfam" id="PF01551">
    <property type="entry name" value="Peptidase_M23"/>
    <property type="match status" value="1"/>
</dbReference>
<dbReference type="SUPFAM" id="SSF51261">
    <property type="entry name" value="Duplicated hybrid motif"/>
    <property type="match status" value="1"/>
</dbReference>
<name>A0ABT2LIU5_9HYPH</name>